<evidence type="ECO:0000313" key="3">
    <source>
        <dbReference type="Proteomes" id="UP001597176"/>
    </source>
</evidence>
<reference evidence="3" key="1">
    <citation type="journal article" date="2019" name="Int. J. Syst. Evol. Microbiol.">
        <title>The Global Catalogue of Microorganisms (GCM) 10K type strain sequencing project: providing services to taxonomists for standard genome sequencing and annotation.</title>
        <authorList>
            <consortium name="The Broad Institute Genomics Platform"/>
            <consortium name="The Broad Institute Genome Sequencing Center for Infectious Disease"/>
            <person name="Wu L."/>
            <person name="Ma J."/>
        </authorList>
    </citation>
    <scope>NUCLEOTIDE SEQUENCE [LARGE SCALE GENOMIC DNA]</scope>
    <source>
        <strain evidence="3">CCUG 56108</strain>
    </source>
</reference>
<gene>
    <name evidence="2" type="ORF">ACFQ4G_18050</name>
</gene>
<comment type="caution">
    <text evidence="2">The sequence shown here is derived from an EMBL/GenBank/DDBJ whole genome shotgun (WGS) entry which is preliminary data.</text>
</comment>
<dbReference type="Proteomes" id="UP001597176">
    <property type="component" value="Unassembled WGS sequence"/>
</dbReference>
<evidence type="ECO:0000256" key="1">
    <source>
        <dbReference type="SAM" id="MobiDB-lite"/>
    </source>
</evidence>
<dbReference type="RefSeq" id="WP_238208555.1">
    <property type="nucleotide sequence ID" value="NZ_JBHTND010000030.1"/>
</dbReference>
<dbReference type="EMBL" id="JBHTND010000030">
    <property type="protein sequence ID" value="MFD1303478.1"/>
    <property type="molecule type" value="Genomic_DNA"/>
</dbReference>
<protein>
    <submittedName>
        <fullName evidence="2">Uncharacterized protein</fullName>
    </submittedName>
</protein>
<sequence length="100" mass="10992">MANIYATDPEWAPGKATTPSDVAKCPPPPGPVLPVLRGNWEMATAARMRLAALDSMISSVCTEDREPEPEICLRVLAERINQELHRILDLIERIESGLKG</sequence>
<name>A0ABW3X5G7_9HYPH</name>
<feature type="region of interest" description="Disordered" evidence="1">
    <location>
        <begin position="1"/>
        <end position="28"/>
    </location>
</feature>
<keyword evidence="3" id="KW-1185">Reference proteome</keyword>
<organism evidence="2 3">
    <name type="scientific">Methylobacterium marchantiae</name>
    <dbReference type="NCBI Taxonomy" id="600331"/>
    <lineage>
        <taxon>Bacteria</taxon>
        <taxon>Pseudomonadati</taxon>
        <taxon>Pseudomonadota</taxon>
        <taxon>Alphaproteobacteria</taxon>
        <taxon>Hyphomicrobiales</taxon>
        <taxon>Methylobacteriaceae</taxon>
        <taxon>Methylobacterium</taxon>
    </lineage>
</organism>
<accession>A0ABW3X5G7</accession>
<proteinExistence type="predicted"/>
<evidence type="ECO:0000313" key="2">
    <source>
        <dbReference type="EMBL" id="MFD1303478.1"/>
    </source>
</evidence>